<gene>
    <name evidence="1" type="ORF">EVAR_94336_1</name>
</gene>
<proteinExistence type="predicted"/>
<dbReference type="AlphaFoldDB" id="A0A4C1TPW2"/>
<accession>A0A4C1TPW2</accession>
<organism evidence="1 2">
    <name type="scientific">Eumeta variegata</name>
    <name type="common">Bagworm moth</name>
    <name type="synonym">Eumeta japonica</name>
    <dbReference type="NCBI Taxonomy" id="151549"/>
    <lineage>
        <taxon>Eukaryota</taxon>
        <taxon>Metazoa</taxon>
        <taxon>Ecdysozoa</taxon>
        <taxon>Arthropoda</taxon>
        <taxon>Hexapoda</taxon>
        <taxon>Insecta</taxon>
        <taxon>Pterygota</taxon>
        <taxon>Neoptera</taxon>
        <taxon>Endopterygota</taxon>
        <taxon>Lepidoptera</taxon>
        <taxon>Glossata</taxon>
        <taxon>Ditrysia</taxon>
        <taxon>Tineoidea</taxon>
        <taxon>Psychidae</taxon>
        <taxon>Oiketicinae</taxon>
        <taxon>Eumeta</taxon>
    </lineage>
</organism>
<keyword evidence="2" id="KW-1185">Reference proteome</keyword>
<reference evidence="1 2" key="1">
    <citation type="journal article" date="2019" name="Commun. Biol.">
        <title>The bagworm genome reveals a unique fibroin gene that provides high tensile strength.</title>
        <authorList>
            <person name="Kono N."/>
            <person name="Nakamura H."/>
            <person name="Ohtoshi R."/>
            <person name="Tomita M."/>
            <person name="Numata K."/>
            <person name="Arakawa K."/>
        </authorList>
    </citation>
    <scope>NUCLEOTIDE SEQUENCE [LARGE SCALE GENOMIC DNA]</scope>
</reference>
<comment type="caution">
    <text evidence="1">The sequence shown here is derived from an EMBL/GenBank/DDBJ whole genome shotgun (WGS) entry which is preliminary data.</text>
</comment>
<evidence type="ECO:0000313" key="2">
    <source>
        <dbReference type="Proteomes" id="UP000299102"/>
    </source>
</evidence>
<dbReference type="EMBL" id="BGZK01000076">
    <property type="protein sequence ID" value="GBP15988.1"/>
    <property type="molecule type" value="Genomic_DNA"/>
</dbReference>
<dbReference type="Proteomes" id="UP000299102">
    <property type="component" value="Unassembled WGS sequence"/>
</dbReference>
<protein>
    <submittedName>
        <fullName evidence="1">Uncharacterized protein</fullName>
    </submittedName>
</protein>
<sequence length="174" mass="19888">MLLGKWFFPQQVSPSTAHPELPRIPLKQGHCFHMERDHCPAGPVKCARLDAVSVFCCDVDDFTLKEGLAATQMRKRYVRVRALSAGFAIRRYIVVGCVYTSQERCTSLLLAWASLWTVSSIYAHYESRLEMHFFQCYSHLTDFPQNRLRASAIVADRCNRPVQCDRTTLGRCSP</sequence>
<name>A0A4C1TPW2_EUMVA</name>
<dbReference type="OrthoDB" id="7462713at2759"/>
<evidence type="ECO:0000313" key="1">
    <source>
        <dbReference type="EMBL" id="GBP15988.1"/>
    </source>
</evidence>